<dbReference type="Proteomes" id="UP000008237">
    <property type="component" value="Unassembled WGS sequence"/>
</dbReference>
<evidence type="ECO:0000313" key="4">
    <source>
        <dbReference type="Proteomes" id="UP000008237"/>
    </source>
</evidence>
<evidence type="ECO:0000259" key="2">
    <source>
        <dbReference type="PROSITE" id="PS50157"/>
    </source>
</evidence>
<keyword evidence="1" id="KW-0479">Metal-binding</keyword>
<proteinExistence type="predicted"/>
<dbReference type="PROSITE" id="PS00028">
    <property type="entry name" value="ZINC_FINGER_C2H2_1"/>
    <property type="match status" value="1"/>
</dbReference>
<dbReference type="GO" id="GO:0008270">
    <property type="term" value="F:zinc ion binding"/>
    <property type="evidence" value="ECO:0007669"/>
    <property type="project" value="UniProtKB-KW"/>
</dbReference>
<evidence type="ECO:0000313" key="3">
    <source>
        <dbReference type="EMBL" id="EFN78307.1"/>
    </source>
</evidence>
<organism evidence="4">
    <name type="scientific">Harpegnathos saltator</name>
    <name type="common">Jerdon's jumping ant</name>
    <dbReference type="NCBI Taxonomy" id="610380"/>
    <lineage>
        <taxon>Eukaryota</taxon>
        <taxon>Metazoa</taxon>
        <taxon>Ecdysozoa</taxon>
        <taxon>Arthropoda</taxon>
        <taxon>Hexapoda</taxon>
        <taxon>Insecta</taxon>
        <taxon>Pterygota</taxon>
        <taxon>Neoptera</taxon>
        <taxon>Endopterygota</taxon>
        <taxon>Hymenoptera</taxon>
        <taxon>Apocrita</taxon>
        <taxon>Aculeata</taxon>
        <taxon>Formicoidea</taxon>
        <taxon>Formicidae</taxon>
        <taxon>Ponerinae</taxon>
        <taxon>Ponerini</taxon>
        <taxon>Harpegnathos</taxon>
    </lineage>
</organism>
<dbReference type="Gene3D" id="3.30.160.60">
    <property type="entry name" value="Classic Zinc Finger"/>
    <property type="match status" value="1"/>
</dbReference>
<keyword evidence="1" id="KW-0863">Zinc-finger</keyword>
<reference evidence="3 4" key="1">
    <citation type="journal article" date="2010" name="Science">
        <title>Genomic comparison of the ants Camponotus floridanus and Harpegnathos saltator.</title>
        <authorList>
            <person name="Bonasio R."/>
            <person name="Zhang G."/>
            <person name="Ye C."/>
            <person name="Mutti N.S."/>
            <person name="Fang X."/>
            <person name="Qin N."/>
            <person name="Donahue G."/>
            <person name="Yang P."/>
            <person name="Li Q."/>
            <person name="Li C."/>
            <person name="Zhang P."/>
            <person name="Huang Z."/>
            <person name="Berger S.L."/>
            <person name="Reinberg D."/>
            <person name="Wang J."/>
            <person name="Liebig J."/>
        </authorList>
    </citation>
    <scope>NUCLEOTIDE SEQUENCE [LARGE SCALE GENOMIC DNA]</scope>
    <source>
        <strain evidence="3 4">R22 G/1</strain>
    </source>
</reference>
<protein>
    <recommendedName>
        <fullName evidence="2">C2H2-type domain-containing protein</fullName>
    </recommendedName>
</protein>
<sequence length="148" mass="17709">MHQCDHCNYEFKDEKHLMSHIRYVHPNIQEETNSAQPGPSWEDGQYSKYSNRNSCIENNRPYESYKVCHQRFHRKLELIYHYKNVHQRLMHQCEHCAYETNNEVTLQKYIVRKHMDGYMYCQRKVIVGSRDHLGKVIPVANIPAQTAA</sequence>
<dbReference type="InParanoid" id="E2C186"/>
<dbReference type="OrthoDB" id="3561125at2759"/>
<evidence type="ECO:0000256" key="1">
    <source>
        <dbReference type="PROSITE-ProRule" id="PRU00042"/>
    </source>
</evidence>
<dbReference type="AlphaFoldDB" id="E2C186"/>
<accession>E2C186</accession>
<gene>
    <name evidence="3" type="ORF">EAI_04997</name>
</gene>
<keyword evidence="1" id="KW-0862">Zinc</keyword>
<keyword evidence="4" id="KW-1185">Reference proteome</keyword>
<feature type="domain" description="C2H2-type" evidence="2">
    <location>
        <begin position="2"/>
        <end position="30"/>
    </location>
</feature>
<dbReference type="SMART" id="SM00355">
    <property type="entry name" value="ZnF_C2H2"/>
    <property type="match status" value="3"/>
</dbReference>
<dbReference type="EMBL" id="GL451891">
    <property type="protein sequence ID" value="EFN78307.1"/>
    <property type="molecule type" value="Genomic_DNA"/>
</dbReference>
<dbReference type="InterPro" id="IPR013087">
    <property type="entry name" value="Znf_C2H2_type"/>
</dbReference>
<dbReference type="PROSITE" id="PS50157">
    <property type="entry name" value="ZINC_FINGER_C2H2_2"/>
    <property type="match status" value="1"/>
</dbReference>
<name>E2C186_HARSA</name>